<gene>
    <name evidence="6" type="ORF">B4915_07680</name>
</gene>
<dbReference type="RefSeq" id="WP_105805234.1">
    <property type="nucleotide sequence ID" value="NZ_MWZD01000017.1"/>
</dbReference>
<comment type="caution">
    <text evidence="6">The sequence shown here is derived from an EMBL/GenBank/DDBJ whole genome shotgun (WGS) entry which is preliminary data.</text>
</comment>
<evidence type="ECO:0000256" key="2">
    <source>
        <dbReference type="ARBA" id="ARBA00022741"/>
    </source>
</evidence>
<evidence type="ECO:0000256" key="1">
    <source>
        <dbReference type="ARBA" id="ARBA00022448"/>
    </source>
</evidence>
<dbReference type="Gene3D" id="3.40.50.300">
    <property type="entry name" value="P-loop containing nucleotide triphosphate hydrolases"/>
    <property type="match status" value="1"/>
</dbReference>
<dbReference type="EC" id="7.6.2.9" evidence="4"/>
<dbReference type="SMART" id="SM00382">
    <property type="entry name" value="AAA"/>
    <property type="match status" value="1"/>
</dbReference>
<dbReference type="FunFam" id="3.40.50.300:FF:000425">
    <property type="entry name" value="Probable ABC transporter, ATP-binding subunit"/>
    <property type="match status" value="1"/>
</dbReference>
<reference evidence="6 7" key="1">
    <citation type="journal article" date="2017" name="New Microbes New Infect">
        <title>Genome sequence of 'Leucobacter massiliensis' sp. nov. isolated from human pharynx after travel to the 2014 Hajj.</title>
        <authorList>
            <person name="Leangapichart T."/>
            <person name="Gautret P."/>
            <person name="Nguyen T.T."/>
            <person name="Armstrong N."/>
            <person name="Rolain J.M."/>
        </authorList>
    </citation>
    <scope>NUCLEOTIDE SEQUENCE [LARGE SCALE GENOMIC DNA]</scope>
    <source>
        <strain evidence="6 7">122RC15</strain>
    </source>
</reference>
<dbReference type="AlphaFoldDB" id="A0A2S9QMF0"/>
<accession>A0A2S9QMF0</accession>
<dbReference type="Pfam" id="PF00005">
    <property type="entry name" value="ABC_tran"/>
    <property type="match status" value="1"/>
</dbReference>
<dbReference type="PROSITE" id="PS50893">
    <property type="entry name" value="ABC_TRANSPORTER_2"/>
    <property type="match status" value="1"/>
</dbReference>
<dbReference type="GO" id="GO:0016887">
    <property type="term" value="F:ATP hydrolysis activity"/>
    <property type="evidence" value="ECO:0007669"/>
    <property type="project" value="InterPro"/>
</dbReference>
<keyword evidence="1" id="KW-0813">Transport</keyword>
<organism evidence="6 7">
    <name type="scientific">Leucobacter massiliensis</name>
    <dbReference type="NCBI Taxonomy" id="1686285"/>
    <lineage>
        <taxon>Bacteria</taxon>
        <taxon>Bacillati</taxon>
        <taxon>Actinomycetota</taxon>
        <taxon>Actinomycetes</taxon>
        <taxon>Micrococcales</taxon>
        <taxon>Microbacteriaceae</taxon>
        <taxon>Leucobacter</taxon>
    </lineage>
</organism>
<evidence type="ECO:0000313" key="7">
    <source>
        <dbReference type="Proteomes" id="UP000238650"/>
    </source>
</evidence>
<evidence type="ECO:0000256" key="4">
    <source>
        <dbReference type="ARBA" id="ARBA00066388"/>
    </source>
</evidence>
<proteinExistence type="predicted"/>
<dbReference type="InterPro" id="IPR003593">
    <property type="entry name" value="AAA+_ATPase"/>
</dbReference>
<dbReference type="PROSITE" id="PS00211">
    <property type="entry name" value="ABC_TRANSPORTER_1"/>
    <property type="match status" value="1"/>
</dbReference>
<keyword evidence="7" id="KW-1185">Reference proteome</keyword>
<feature type="domain" description="ABC transporter" evidence="5">
    <location>
        <begin position="4"/>
        <end position="241"/>
    </location>
</feature>
<protein>
    <recommendedName>
        <fullName evidence="4">ABC-type quaternary amine transporter</fullName>
        <ecNumber evidence="4">7.6.2.9</ecNumber>
    </recommendedName>
</protein>
<evidence type="ECO:0000256" key="3">
    <source>
        <dbReference type="ARBA" id="ARBA00022840"/>
    </source>
</evidence>
<name>A0A2S9QMF0_9MICO</name>
<dbReference type="PANTHER" id="PTHR42781">
    <property type="entry name" value="SPERMIDINE/PUTRESCINE IMPORT ATP-BINDING PROTEIN POTA"/>
    <property type="match status" value="1"/>
</dbReference>
<sequence>MGEIVIEGLEKTFHATRVLHALDLHVAEGEFVTLLGPSGCGKTTTLRCVAGLETPTSGRISIGAQTVADGERASFVPPHKRRVGMVFQSYAIWPHMSALSNVEFPLRRRKQGSRAEQRAAAERALEAVGMSAYASRYPHELSGGQQQRIALARGLVAAGEVMLYDEPLSNLDAKLRVKMRDEVRRLHDEFGHTSIYVTHDQEEAFAISDRIVIMNGGRIEQAGTPREIFSSPETRYVADFVGYENILELGEVAADGTRAVAAGLPVSGLSGAQPGDAVAFRSGSVKPGTGDGAALAFAATPSREVYTGEEMLVRLTTTDGTELTARVPADEELPVDRSSAFHVAAADLVLLHH</sequence>
<dbReference type="EMBL" id="MWZD01000017">
    <property type="protein sequence ID" value="PRI10771.1"/>
    <property type="molecule type" value="Genomic_DNA"/>
</dbReference>
<keyword evidence="3" id="KW-0067">ATP-binding</keyword>
<dbReference type="SUPFAM" id="SSF52540">
    <property type="entry name" value="P-loop containing nucleoside triphosphate hydrolases"/>
    <property type="match status" value="1"/>
</dbReference>
<evidence type="ECO:0000259" key="5">
    <source>
        <dbReference type="PROSITE" id="PS50893"/>
    </source>
</evidence>
<dbReference type="InterPro" id="IPR027417">
    <property type="entry name" value="P-loop_NTPase"/>
</dbReference>
<dbReference type="InterPro" id="IPR003439">
    <property type="entry name" value="ABC_transporter-like_ATP-bd"/>
</dbReference>
<dbReference type="GO" id="GO:0005524">
    <property type="term" value="F:ATP binding"/>
    <property type="evidence" value="ECO:0007669"/>
    <property type="project" value="UniProtKB-KW"/>
</dbReference>
<dbReference type="OrthoDB" id="9802264at2"/>
<evidence type="ECO:0000313" key="6">
    <source>
        <dbReference type="EMBL" id="PRI10771.1"/>
    </source>
</evidence>
<dbReference type="PANTHER" id="PTHR42781:SF4">
    <property type="entry name" value="SPERMIDINE_PUTRESCINE IMPORT ATP-BINDING PROTEIN POTA"/>
    <property type="match status" value="1"/>
</dbReference>
<dbReference type="GO" id="GO:0015418">
    <property type="term" value="F:ABC-type quaternary ammonium compound transporting activity"/>
    <property type="evidence" value="ECO:0007669"/>
    <property type="project" value="UniProtKB-EC"/>
</dbReference>
<dbReference type="InterPro" id="IPR050093">
    <property type="entry name" value="ABC_SmlMolc_Importer"/>
</dbReference>
<dbReference type="InterPro" id="IPR017871">
    <property type="entry name" value="ABC_transporter-like_CS"/>
</dbReference>
<keyword evidence="2" id="KW-0547">Nucleotide-binding</keyword>
<dbReference type="Proteomes" id="UP000238650">
    <property type="component" value="Unassembled WGS sequence"/>
</dbReference>